<dbReference type="EMBL" id="KN822005">
    <property type="protein sequence ID" value="KIM69986.1"/>
    <property type="molecule type" value="Genomic_DNA"/>
</dbReference>
<feature type="compositionally biased region" description="Polar residues" evidence="1">
    <location>
        <begin position="417"/>
        <end position="430"/>
    </location>
</feature>
<reference evidence="2 3" key="1">
    <citation type="submission" date="2014-04" db="EMBL/GenBank/DDBJ databases">
        <authorList>
            <consortium name="DOE Joint Genome Institute"/>
            <person name="Kuo A."/>
            <person name="Kohler A."/>
            <person name="Nagy L.G."/>
            <person name="Floudas D."/>
            <person name="Copeland A."/>
            <person name="Barry K.W."/>
            <person name="Cichocki N."/>
            <person name="Veneault-Fourrey C."/>
            <person name="LaButti K."/>
            <person name="Lindquist E.A."/>
            <person name="Lipzen A."/>
            <person name="Lundell T."/>
            <person name="Morin E."/>
            <person name="Murat C."/>
            <person name="Sun H."/>
            <person name="Tunlid A."/>
            <person name="Henrissat B."/>
            <person name="Grigoriev I.V."/>
            <person name="Hibbett D.S."/>
            <person name="Martin F."/>
            <person name="Nordberg H.P."/>
            <person name="Cantor M.N."/>
            <person name="Hua S.X."/>
        </authorList>
    </citation>
    <scope>NUCLEOTIDE SEQUENCE [LARGE SCALE GENOMIC DNA]</scope>
    <source>
        <strain evidence="2 3">Foug A</strain>
    </source>
</reference>
<evidence type="ECO:0000313" key="2">
    <source>
        <dbReference type="EMBL" id="KIM69986.1"/>
    </source>
</evidence>
<accession>A0A0C3EQ62</accession>
<keyword evidence="3" id="KW-1185">Reference proteome</keyword>
<feature type="compositionally biased region" description="Polar residues" evidence="1">
    <location>
        <begin position="48"/>
        <end position="60"/>
    </location>
</feature>
<feature type="region of interest" description="Disordered" evidence="1">
    <location>
        <begin position="780"/>
        <end position="800"/>
    </location>
</feature>
<dbReference type="STRING" id="1036808.A0A0C3EQ62"/>
<protein>
    <submittedName>
        <fullName evidence="2">Uncharacterized protein</fullName>
    </submittedName>
</protein>
<name>A0A0C3EQ62_9AGAM</name>
<feature type="compositionally biased region" description="Low complexity" evidence="1">
    <location>
        <begin position="107"/>
        <end position="121"/>
    </location>
</feature>
<feature type="compositionally biased region" description="Basic residues" evidence="1">
    <location>
        <begin position="400"/>
        <end position="409"/>
    </location>
</feature>
<dbReference type="AlphaFoldDB" id="A0A0C3EQ62"/>
<feature type="region of interest" description="Disordered" evidence="1">
    <location>
        <begin position="379"/>
        <end position="431"/>
    </location>
</feature>
<reference evidence="3" key="2">
    <citation type="submission" date="2015-01" db="EMBL/GenBank/DDBJ databases">
        <title>Evolutionary Origins and Diversification of the Mycorrhizal Mutualists.</title>
        <authorList>
            <consortium name="DOE Joint Genome Institute"/>
            <consortium name="Mycorrhizal Genomics Consortium"/>
            <person name="Kohler A."/>
            <person name="Kuo A."/>
            <person name="Nagy L.G."/>
            <person name="Floudas D."/>
            <person name="Copeland A."/>
            <person name="Barry K.W."/>
            <person name="Cichocki N."/>
            <person name="Veneault-Fourrey C."/>
            <person name="LaButti K."/>
            <person name="Lindquist E.A."/>
            <person name="Lipzen A."/>
            <person name="Lundell T."/>
            <person name="Morin E."/>
            <person name="Murat C."/>
            <person name="Riley R."/>
            <person name="Ohm R."/>
            <person name="Sun H."/>
            <person name="Tunlid A."/>
            <person name="Henrissat B."/>
            <person name="Grigoriev I.V."/>
            <person name="Hibbett D.S."/>
            <person name="Martin F."/>
        </authorList>
    </citation>
    <scope>NUCLEOTIDE SEQUENCE [LARGE SCALE GENOMIC DNA]</scope>
    <source>
        <strain evidence="3">Foug A</strain>
    </source>
</reference>
<feature type="region of interest" description="Disordered" evidence="1">
    <location>
        <begin position="107"/>
        <end position="192"/>
    </location>
</feature>
<gene>
    <name evidence="2" type="ORF">SCLCIDRAFT_12629</name>
</gene>
<evidence type="ECO:0000256" key="1">
    <source>
        <dbReference type="SAM" id="MobiDB-lite"/>
    </source>
</evidence>
<feature type="compositionally biased region" description="Low complexity" evidence="1">
    <location>
        <begin position="720"/>
        <end position="735"/>
    </location>
</feature>
<dbReference type="OrthoDB" id="420046at2759"/>
<feature type="region of interest" description="Disordered" evidence="1">
    <location>
        <begin position="1"/>
        <end position="65"/>
    </location>
</feature>
<sequence length="830" mass="89740">MTLSPSLTSTETSSTLDNPPLDSTPPQGTQKKKKNKKNKRAATKDEPATSSRQTQTNNTMDGERPSVLCISRNKHWKYISSYHGPWLQLPLELLESLLLLNLDPETMSTPSSQHLSLPPSQNTSALQRHPNSRSHARPSESDKGFRSLTDYTPPDSPGGIFTSLPPLQMHNTTPPAFPVPVPGRPTPPPIDPGVFRNVTTIRRLIDEAAELSVRASSGLSAASLSSMRNGTATGSWAAAHALGLDGAGNAGGGRNVAMSAMRIHRLRALAVQKLAAAYKADEIASSVMVMQGGSVFDDIAERVLKHDPNDADAQYVHFFHEKIPSRQLAESTTTRVLDGLIATYPQRLEYYRTRGIVHCFRDEYTHAIKDFTHALKEARSARKGRTAHRNVALPTEPRGKNGKKKKGSNKSHGQAPPNGTSASADGSTTDGVEPLLHASVLPDAPDPIEPQLLFLRGAAYLQQAIHLIESAVLKLEGVSKTTAGVDGAELRLCYLVNGRHGGVEIGNPDGPLGKSNGSKARAYRSVLAEENFHTEIDGYLRKCIRDQERFLAHFDTIEGPCAIPTTDSPAELARSVETALLLTEIVRPGHQNAASRSALHDSSFPLVFTTYHPLIVESHFNILLCHLMLAELPTLLRTFAKTGFVVDGLEGYPVFLPPRSMAQAEFIEVLERLAAGWKVGILPYSVMRPYPVANRLAIEATPLPPSPSVLQGMTSSPGNSDSTTPVASSSSLPSAKETTRPPSHTLSCDTPPLFGQSRVDLAESLQCARMLLVPVAARQKERADKAATENGQSGSKKRPLNINIPLHGPRVEIILAWLAAVHLVELESVA</sequence>
<proteinExistence type="predicted"/>
<feature type="compositionally biased region" description="Polar residues" evidence="1">
    <location>
        <begin position="708"/>
        <end position="719"/>
    </location>
</feature>
<organism evidence="2 3">
    <name type="scientific">Scleroderma citrinum Foug A</name>
    <dbReference type="NCBI Taxonomy" id="1036808"/>
    <lineage>
        <taxon>Eukaryota</taxon>
        <taxon>Fungi</taxon>
        <taxon>Dikarya</taxon>
        <taxon>Basidiomycota</taxon>
        <taxon>Agaricomycotina</taxon>
        <taxon>Agaricomycetes</taxon>
        <taxon>Agaricomycetidae</taxon>
        <taxon>Boletales</taxon>
        <taxon>Sclerodermatineae</taxon>
        <taxon>Sclerodermataceae</taxon>
        <taxon>Scleroderma</taxon>
    </lineage>
</organism>
<dbReference type="InParanoid" id="A0A0C3EQ62"/>
<evidence type="ECO:0000313" key="3">
    <source>
        <dbReference type="Proteomes" id="UP000053989"/>
    </source>
</evidence>
<feature type="compositionally biased region" description="Low complexity" evidence="1">
    <location>
        <begin position="1"/>
        <end position="16"/>
    </location>
</feature>
<dbReference type="Proteomes" id="UP000053989">
    <property type="component" value="Unassembled WGS sequence"/>
</dbReference>
<feature type="compositionally biased region" description="Basic residues" evidence="1">
    <location>
        <begin position="30"/>
        <end position="41"/>
    </location>
</feature>
<feature type="region of interest" description="Disordered" evidence="1">
    <location>
        <begin position="707"/>
        <end position="751"/>
    </location>
</feature>
<dbReference type="HOGENOM" id="CLU_017399_0_0_1"/>
<feature type="compositionally biased region" description="Pro residues" evidence="1">
    <location>
        <begin position="175"/>
        <end position="191"/>
    </location>
</feature>